<evidence type="ECO:0000259" key="4">
    <source>
        <dbReference type="PROSITE" id="PS51898"/>
    </source>
</evidence>
<dbReference type="InterPro" id="IPR002104">
    <property type="entry name" value="Integrase_catalytic"/>
</dbReference>
<proteinExistence type="inferred from homology"/>
<keyword evidence="6" id="KW-1185">Reference proteome</keyword>
<dbReference type="PROSITE" id="PS51898">
    <property type="entry name" value="TYR_RECOMBINASE"/>
    <property type="match status" value="1"/>
</dbReference>
<dbReference type="Gene3D" id="1.10.443.10">
    <property type="entry name" value="Intergrase catalytic core"/>
    <property type="match status" value="1"/>
</dbReference>
<evidence type="ECO:0000313" key="6">
    <source>
        <dbReference type="Proteomes" id="UP001163203"/>
    </source>
</evidence>
<dbReference type="PANTHER" id="PTHR30349:SF64">
    <property type="entry name" value="PROPHAGE INTEGRASE INTD-RELATED"/>
    <property type="match status" value="1"/>
</dbReference>
<evidence type="ECO:0000313" key="5">
    <source>
        <dbReference type="EMBL" id="WAL65194.1"/>
    </source>
</evidence>
<accession>A0ABY7AYU2</accession>
<dbReference type="Proteomes" id="UP001163203">
    <property type="component" value="Chromosome"/>
</dbReference>
<evidence type="ECO:0000256" key="2">
    <source>
        <dbReference type="ARBA" id="ARBA00023125"/>
    </source>
</evidence>
<protein>
    <submittedName>
        <fullName evidence="5">Tyrosine-type recombinase/integrase</fullName>
    </submittedName>
</protein>
<feature type="domain" description="Tyr recombinase" evidence="4">
    <location>
        <begin position="234"/>
        <end position="447"/>
    </location>
</feature>
<evidence type="ECO:0000256" key="1">
    <source>
        <dbReference type="ARBA" id="ARBA00008857"/>
    </source>
</evidence>
<reference evidence="5" key="1">
    <citation type="submission" date="2022-11" db="EMBL/GenBank/DDBJ databases">
        <authorList>
            <person name="Mo P."/>
        </authorList>
    </citation>
    <scope>NUCLEOTIDE SEQUENCE</scope>
    <source>
        <strain evidence="5">HUAS 11-8</strain>
    </source>
</reference>
<sequence length="455" mass="50046">MDATHEVRIWAIKQYRGKKKTTYRVRWVVAGNEFGESFETSALADSFRSGLVSSARSGEAFDTESGLPVSMKRQQAEAVTWYAFACSYVDMKWPDSSPKYRKSLAESMTRITVAMLHDSTQVRDGKKLRNALMTAFNKRTRADQPTPATADLLKTVERNCRRVSDLTKPDVLRSVLGTLDLNLDGRRASANTVRIRRTALGNAIDYAIEKKLLAKNPLAEIKVKKRNYALNEVDPASVVNPTQARMLLAAVDAVGKQGPPLVAFFALMYYAGLRPEEAAALKKSNLSLPKEGWGDLNLEGARPEIGQEWTDSGEASAEGPLKHREAKVGRVVPCSLTLTAILHNHLARFGTAPDGRLFRGARNGGRLGSSTYGRVWAKAREAVFTAELAASALAKRPYDLRHASVSTWLSAGVEAPRVAKWAGHSLTVLLKVYAKCLDGGEKSARDRVERSQDGW</sequence>
<name>A0ABY7AYU2_9PSEU</name>
<dbReference type="SUPFAM" id="SSF56349">
    <property type="entry name" value="DNA breaking-rejoining enzymes"/>
    <property type="match status" value="1"/>
</dbReference>
<dbReference type="PANTHER" id="PTHR30349">
    <property type="entry name" value="PHAGE INTEGRASE-RELATED"/>
    <property type="match status" value="1"/>
</dbReference>
<evidence type="ECO:0000256" key="3">
    <source>
        <dbReference type="ARBA" id="ARBA00023172"/>
    </source>
</evidence>
<keyword evidence="3" id="KW-0233">DNA recombination</keyword>
<keyword evidence="2" id="KW-0238">DNA-binding</keyword>
<dbReference type="InterPro" id="IPR010998">
    <property type="entry name" value="Integrase_recombinase_N"/>
</dbReference>
<dbReference type="RefSeq" id="WP_268755366.1">
    <property type="nucleotide sequence ID" value="NZ_CP113836.1"/>
</dbReference>
<organism evidence="5 6">
    <name type="scientific">Amycolatopsis cynarae</name>
    <dbReference type="NCBI Taxonomy" id="2995223"/>
    <lineage>
        <taxon>Bacteria</taxon>
        <taxon>Bacillati</taxon>
        <taxon>Actinomycetota</taxon>
        <taxon>Actinomycetes</taxon>
        <taxon>Pseudonocardiales</taxon>
        <taxon>Pseudonocardiaceae</taxon>
        <taxon>Amycolatopsis</taxon>
    </lineage>
</organism>
<dbReference type="Gene3D" id="1.10.150.130">
    <property type="match status" value="1"/>
</dbReference>
<dbReference type="InterPro" id="IPR011010">
    <property type="entry name" value="DNA_brk_join_enz"/>
</dbReference>
<dbReference type="InterPro" id="IPR013762">
    <property type="entry name" value="Integrase-like_cat_sf"/>
</dbReference>
<gene>
    <name evidence="5" type="ORF">ORV05_30490</name>
</gene>
<dbReference type="EMBL" id="CP113836">
    <property type="protein sequence ID" value="WAL65194.1"/>
    <property type="molecule type" value="Genomic_DNA"/>
</dbReference>
<comment type="similarity">
    <text evidence="1">Belongs to the 'phage' integrase family.</text>
</comment>
<dbReference type="InterPro" id="IPR050090">
    <property type="entry name" value="Tyrosine_recombinase_XerCD"/>
</dbReference>